<feature type="signal peptide" evidence="1">
    <location>
        <begin position="1"/>
        <end position="21"/>
    </location>
</feature>
<comment type="caution">
    <text evidence="2">The sequence shown here is derived from an EMBL/GenBank/DDBJ whole genome shotgun (WGS) entry which is preliminary data.</text>
</comment>
<sequence>MELLKKNCWVLVLLCSLSAWGQECPDPIFPAPGQSNVSVISTISWEEVVGVTGYQISLGSIPGGSDILGRTSTGSQASWTPPCSLPDDTEIFVTIYLFFLNQPAIACDTYSFTTEIVDITPGCTTLANPIDGAVNVPVQTDIRWDCSPTATQYRVSLGTSPGGSELVNDQVVSDLLSLDPPGDLPPETEIFVRIIPENLNGLASGCEEYSFTTGIDTPLPDCAVMLSPADGEGNVPLSPLLQWTAVPGAEGYRLSIGTSPFLNDILDNANLGNVTETDVLNFEPNRVYYIRVVPFNIAGEALNCEQTNFSTILGCGPYFDAGGNLIDLSPPLNFPPAIGICGEGDSTVRAEDPADGYRWYRIPPFGREELLAEGPEFEVPETGEYRLEIYNNISGPDGNFECRSEQVFTVTQSEVAVVERTDVQLGAGVITIEVIVSGSGDYEYALDEGGPYQDSNRFVNLPIDNYRVYVRDKNGCGITETLVEPDLSLDGFPKFFTPNGDGINDTWQYIPPPSGINTIRELHIFDRYGKLLAQIDPRSQGWNGTFNGSPLPASDYWFRAVNENNQVLQGHFSLKR</sequence>
<dbReference type="RefSeq" id="WP_289724164.1">
    <property type="nucleotide sequence ID" value="NZ_JAUDUY010000002.1"/>
</dbReference>
<dbReference type="Pfam" id="PF13585">
    <property type="entry name" value="CHU_C"/>
    <property type="match status" value="1"/>
</dbReference>
<dbReference type="SUPFAM" id="SSF49265">
    <property type="entry name" value="Fibronectin type III"/>
    <property type="match status" value="1"/>
</dbReference>
<feature type="chain" id="PRO_5047059042" evidence="1">
    <location>
        <begin position="22"/>
        <end position="576"/>
    </location>
</feature>
<evidence type="ECO:0000313" key="3">
    <source>
        <dbReference type="Proteomes" id="UP001174839"/>
    </source>
</evidence>
<dbReference type="Proteomes" id="UP001174839">
    <property type="component" value="Unassembled WGS sequence"/>
</dbReference>
<dbReference type="NCBIfam" id="TIGR04131">
    <property type="entry name" value="Bac_Flav_CTERM"/>
    <property type="match status" value="1"/>
</dbReference>
<dbReference type="InterPro" id="IPR036116">
    <property type="entry name" value="FN3_sf"/>
</dbReference>
<keyword evidence="1" id="KW-0732">Signal</keyword>
<reference evidence="2" key="1">
    <citation type="submission" date="2023-06" db="EMBL/GenBank/DDBJ databases">
        <title>Robiginitalea aurantiacus sp. nov. and Algoriphagus sediminis sp. nov., isolated from coastal sediment.</title>
        <authorList>
            <person name="Zhou Z.Y."/>
            <person name="An J."/>
            <person name="Jia Y.W."/>
            <person name="Du Z.J."/>
        </authorList>
    </citation>
    <scope>NUCLEOTIDE SEQUENCE</scope>
    <source>
        <strain evidence="2">M39</strain>
    </source>
</reference>
<gene>
    <name evidence="2" type="ORF">QU605_04920</name>
</gene>
<dbReference type="Gene3D" id="2.60.40.10">
    <property type="entry name" value="Immunoglobulins"/>
    <property type="match status" value="1"/>
</dbReference>
<protein>
    <submittedName>
        <fullName evidence="2">T9SS type B sorting domain-containing protein</fullName>
    </submittedName>
</protein>
<name>A0ABT7WCZ4_9FLAO</name>
<keyword evidence="3" id="KW-1185">Reference proteome</keyword>
<proteinExistence type="predicted"/>
<dbReference type="EMBL" id="JAUDUY010000002">
    <property type="protein sequence ID" value="MDM9630799.1"/>
    <property type="molecule type" value="Genomic_DNA"/>
</dbReference>
<dbReference type="InterPro" id="IPR013783">
    <property type="entry name" value="Ig-like_fold"/>
</dbReference>
<evidence type="ECO:0000313" key="2">
    <source>
        <dbReference type="EMBL" id="MDM9630799.1"/>
    </source>
</evidence>
<dbReference type="InterPro" id="IPR026341">
    <property type="entry name" value="T9SS_type_B"/>
</dbReference>
<accession>A0ABT7WCZ4</accession>
<organism evidence="2 3">
    <name type="scientific">Robiginitalea aurantiaca</name>
    <dbReference type="NCBI Taxonomy" id="3056915"/>
    <lineage>
        <taxon>Bacteria</taxon>
        <taxon>Pseudomonadati</taxon>
        <taxon>Bacteroidota</taxon>
        <taxon>Flavobacteriia</taxon>
        <taxon>Flavobacteriales</taxon>
        <taxon>Flavobacteriaceae</taxon>
        <taxon>Robiginitalea</taxon>
    </lineage>
</organism>
<evidence type="ECO:0000256" key="1">
    <source>
        <dbReference type="SAM" id="SignalP"/>
    </source>
</evidence>